<dbReference type="Proteomes" id="UP000199086">
    <property type="component" value="Unassembled WGS sequence"/>
</dbReference>
<dbReference type="InterPro" id="IPR000209">
    <property type="entry name" value="Peptidase_S8/S53_dom"/>
</dbReference>
<dbReference type="InterPro" id="IPR050131">
    <property type="entry name" value="Peptidase_S8_subtilisin-like"/>
</dbReference>
<dbReference type="PROSITE" id="PS00136">
    <property type="entry name" value="SUBTILASE_ASP"/>
    <property type="match status" value="1"/>
</dbReference>
<dbReference type="InterPro" id="IPR023828">
    <property type="entry name" value="Peptidase_S8_Ser-AS"/>
</dbReference>
<evidence type="ECO:0000256" key="4">
    <source>
        <dbReference type="ARBA" id="ARBA00022825"/>
    </source>
</evidence>
<evidence type="ECO:0000256" key="6">
    <source>
        <dbReference type="RuleBase" id="RU003355"/>
    </source>
</evidence>
<name>A0A1G6HCU9_9ACTN</name>
<dbReference type="STRING" id="1577474.GA0111570_108110"/>
<keyword evidence="3 5" id="KW-0378">Hydrolase</keyword>
<dbReference type="RefSeq" id="WP_217634150.1">
    <property type="nucleotide sequence ID" value="NZ_FMYF01000008.1"/>
</dbReference>
<dbReference type="PROSITE" id="PS00138">
    <property type="entry name" value="SUBTILASE_SER"/>
    <property type="match status" value="1"/>
</dbReference>
<dbReference type="Gene3D" id="3.40.50.200">
    <property type="entry name" value="Peptidase S8/S53 domain"/>
    <property type="match status" value="1"/>
</dbReference>
<dbReference type="InterPro" id="IPR023827">
    <property type="entry name" value="Peptidase_S8_Asp-AS"/>
</dbReference>
<sequence length="480" mass="49332">MPDFMTLGLLPPLHPRTIVLRTASVPGGGGLAAAFANDVPLVEAVGGGGLARLARLEKDGGVVAVDPVGGSSGAASAGAPRAWSALSAMAAQAGEDDPGAATIVTLTPGVDVDDLLADLVADAQVEYADRVPARYVAMPGPMADQPGMMATGVPPASDPWNLVRIGLPQVEAQGIDDARDIRVGVLDTGVDEGHPALRDLLAAYTHGGSGSTGTVSASDVVGHGTHVSGTVASAPSVRVGARGICRAGVKVWKIFDDQPDYFARAGVYWYLVDPVMYRSALADCIGKVDVLNLSIGGPQPPDRQESALYQQLLDSGVSVVAAMGNERSNGSPISYPAAIPGVIAVGATNTADTVAPFSNSGGHISLVAPGTGIWSTLPTYPGQIGYRADRSTGVLRPGVPFPRDTYYAAMDGTSMAAPHVTAAVALLLANSPHGRSPQEVRDLLMVTATRLPAMNEARWTPDYGTGLLNLRRLVFAARNL</sequence>
<dbReference type="InterPro" id="IPR022398">
    <property type="entry name" value="Peptidase_S8_His-AS"/>
</dbReference>
<feature type="active site" description="Charge relay system" evidence="5">
    <location>
        <position position="414"/>
    </location>
</feature>
<gene>
    <name evidence="8" type="ORF">GA0111570_108110</name>
</gene>
<comment type="similarity">
    <text evidence="1 5 6">Belongs to the peptidase S8 family.</text>
</comment>
<dbReference type="PROSITE" id="PS51892">
    <property type="entry name" value="SUBTILASE"/>
    <property type="match status" value="1"/>
</dbReference>
<dbReference type="SUPFAM" id="SSF52743">
    <property type="entry name" value="Subtilisin-like"/>
    <property type="match status" value="1"/>
</dbReference>
<feature type="domain" description="Peptidase S8/S53" evidence="7">
    <location>
        <begin position="179"/>
        <end position="466"/>
    </location>
</feature>
<evidence type="ECO:0000256" key="3">
    <source>
        <dbReference type="ARBA" id="ARBA00022801"/>
    </source>
</evidence>
<evidence type="ECO:0000256" key="2">
    <source>
        <dbReference type="ARBA" id="ARBA00022670"/>
    </source>
</evidence>
<evidence type="ECO:0000256" key="1">
    <source>
        <dbReference type="ARBA" id="ARBA00011073"/>
    </source>
</evidence>
<accession>A0A1G6HCU9</accession>
<organism evidence="8 9">
    <name type="scientific">Raineyella antarctica</name>
    <dbReference type="NCBI Taxonomy" id="1577474"/>
    <lineage>
        <taxon>Bacteria</taxon>
        <taxon>Bacillati</taxon>
        <taxon>Actinomycetota</taxon>
        <taxon>Actinomycetes</taxon>
        <taxon>Propionibacteriales</taxon>
        <taxon>Propionibacteriaceae</taxon>
        <taxon>Raineyella</taxon>
    </lineage>
</organism>
<dbReference type="PANTHER" id="PTHR43806:SF11">
    <property type="entry name" value="CEREVISIN-RELATED"/>
    <property type="match status" value="1"/>
</dbReference>
<dbReference type="PANTHER" id="PTHR43806">
    <property type="entry name" value="PEPTIDASE S8"/>
    <property type="match status" value="1"/>
</dbReference>
<evidence type="ECO:0000313" key="9">
    <source>
        <dbReference type="Proteomes" id="UP000199086"/>
    </source>
</evidence>
<dbReference type="AlphaFoldDB" id="A0A1G6HCU9"/>
<reference evidence="8 9" key="1">
    <citation type="submission" date="2016-06" db="EMBL/GenBank/DDBJ databases">
        <authorList>
            <person name="Olsen C.W."/>
            <person name="Carey S."/>
            <person name="Hinshaw L."/>
            <person name="Karasin A.I."/>
        </authorList>
    </citation>
    <scope>NUCLEOTIDE SEQUENCE [LARGE SCALE GENOMIC DNA]</scope>
    <source>
        <strain evidence="8 9">LZ-22</strain>
    </source>
</reference>
<dbReference type="GO" id="GO:0006508">
    <property type="term" value="P:proteolysis"/>
    <property type="evidence" value="ECO:0007669"/>
    <property type="project" value="UniProtKB-KW"/>
</dbReference>
<proteinExistence type="inferred from homology"/>
<dbReference type="EMBL" id="FMYF01000008">
    <property type="protein sequence ID" value="SDB91755.1"/>
    <property type="molecule type" value="Genomic_DNA"/>
</dbReference>
<feature type="active site" description="Charge relay system" evidence="5">
    <location>
        <position position="187"/>
    </location>
</feature>
<dbReference type="Pfam" id="PF00082">
    <property type="entry name" value="Peptidase_S8"/>
    <property type="match status" value="1"/>
</dbReference>
<dbReference type="InterPro" id="IPR015500">
    <property type="entry name" value="Peptidase_S8_subtilisin-rel"/>
</dbReference>
<evidence type="ECO:0000313" key="8">
    <source>
        <dbReference type="EMBL" id="SDB91755.1"/>
    </source>
</evidence>
<evidence type="ECO:0000259" key="7">
    <source>
        <dbReference type="Pfam" id="PF00082"/>
    </source>
</evidence>
<dbReference type="InterPro" id="IPR036852">
    <property type="entry name" value="Peptidase_S8/S53_dom_sf"/>
</dbReference>
<keyword evidence="2 5" id="KW-0645">Protease</keyword>
<evidence type="ECO:0000256" key="5">
    <source>
        <dbReference type="PROSITE-ProRule" id="PRU01240"/>
    </source>
</evidence>
<feature type="active site" description="Charge relay system" evidence="5">
    <location>
        <position position="223"/>
    </location>
</feature>
<dbReference type="GO" id="GO:0004252">
    <property type="term" value="F:serine-type endopeptidase activity"/>
    <property type="evidence" value="ECO:0007669"/>
    <property type="project" value="UniProtKB-UniRule"/>
</dbReference>
<dbReference type="PRINTS" id="PR00723">
    <property type="entry name" value="SUBTILISIN"/>
</dbReference>
<keyword evidence="4 5" id="KW-0720">Serine protease</keyword>
<keyword evidence="9" id="KW-1185">Reference proteome</keyword>
<protein>
    <submittedName>
        <fullName evidence="8">Serine protease, subtilisin family</fullName>
    </submittedName>
</protein>
<dbReference type="PROSITE" id="PS00137">
    <property type="entry name" value="SUBTILASE_HIS"/>
    <property type="match status" value="1"/>
</dbReference>